<evidence type="ECO:0000313" key="6">
    <source>
        <dbReference type="Proteomes" id="UP001642540"/>
    </source>
</evidence>
<feature type="region of interest" description="Disordered" evidence="2">
    <location>
        <begin position="38"/>
        <end position="89"/>
    </location>
</feature>
<feature type="region of interest" description="Disordered" evidence="2">
    <location>
        <begin position="1053"/>
        <end position="1075"/>
    </location>
</feature>
<feature type="domain" description="DDHD" evidence="4">
    <location>
        <begin position="805"/>
        <end position="1006"/>
    </location>
</feature>
<dbReference type="PANTHER" id="PTHR23509:SF10">
    <property type="entry name" value="LD21067P"/>
    <property type="match status" value="1"/>
</dbReference>
<feature type="region of interest" description="Disordered" evidence="2">
    <location>
        <begin position="1206"/>
        <end position="1326"/>
    </location>
</feature>
<reference evidence="5 6" key="1">
    <citation type="submission" date="2024-08" db="EMBL/GenBank/DDBJ databases">
        <authorList>
            <person name="Cucini C."/>
            <person name="Frati F."/>
        </authorList>
    </citation>
    <scope>NUCLEOTIDE SEQUENCE [LARGE SCALE GENOMIC DNA]</scope>
</reference>
<comment type="caution">
    <text evidence="5">The sequence shown here is derived from an EMBL/GenBank/DDBJ whole genome shotgun (WGS) entry which is preliminary data.</text>
</comment>
<protein>
    <recommendedName>
        <fullName evidence="7">SEC23-interacting protein</fullName>
    </recommendedName>
</protein>
<feature type="region of interest" description="Disordered" evidence="2">
    <location>
        <begin position="1101"/>
        <end position="1132"/>
    </location>
</feature>
<keyword evidence="6" id="KW-1185">Reference proteome</keyword>
<comment type="similarity">
    <text evidence="1">Belongs to the PA-PLA1 family.</text>
</comment>
<dbReference type="EMBL" id="CAXLJM020000006">
    <property type="protein sequence ID" value="CAL8071841.1"/>
    <property type="molecule type" value="Genomic_DNA"/>
</dbReference>
<dbReference type="PROSITE" id="PS51043">
    <property type="entry name" value="DDHD"/>
    <property type="match status" value="1"/>
</dbReference>
<feature type="compositionally biased region" description="Pro residues" evidence="2">
    <location>
        <begin position="1243"/>
        <end position="1256"/>
    </location>
</feature>
<evidence type="ECO:0000256" key="1">
    <source>
        <dbReference type="ARBA" id="ARBA00038464"/>
    </source>
</evidence>
<dbReference type="Pfam" id="PF02825">
    <property type="entry name" value="WWE"/>
    <property type="match status" value="1"/>
</dbReference>
<dbReference type="InterPro" id="IPR004177">
    <property type="entry name" value="DDHD_dom"/>
</dbReference>
<dbReference type="Pfam" id="PF23464">
    <property type="entry name" value="WWE_3"/>
    <property type="match status" value="1"/>
</dbReference>
<feature type="domain" description="WWE" evidence="3">
    <location>
        <begin position="416"/>
        <end position="495"/>
    </location>
</feature>
<evidence type="ECO:0000259" key="4">
    <source>
        <dbReference type="PROSITE" id="PS51043"/>
    </source>
</evidence>
<dbReference type="PANTHER" id="PTHR23509">
    <property type="entry name" value="PA-PL1 PHOSPHOLIPASE FAMILY"/>
    <property type="match status" value="1"/>
</dbReference>
<dbReference type="Proteomes" id="UP001642540">
    <property type="component" value="Unassembled WGS sequence"/>
</dbReference>
<gene>
    <name evidence="5" type="ORF">ODALV1_LOCUS1914</name>
</gene>
<organism evidence="5 6">
    <name type="scientific">Orchesella dallaii</name>
    <dbReference type="NCBI Taxonomy" id="48710"/>
    <lineage>
        <taxon>Eukaryota</taxon>
        <taxon>Metazoa</taxon>
        <taxon>Ecdysozoa</taxon>
        <taxon>Arthropoda</taxon>
        <taxon>Hexapoda</taxon>
        <taxon>Collembola</taxon>
        <taxon>Entomobryomorpha</taxon>
        <taxon>Entomobryoidea</taxon>
        <taxon>Orchesellidae</taxon>
        <taxon>Orchesellinae</taxon>
        <taxon>Orchesella</taxon>
    </lineage>
</organism>
<name>A0ABP1PNA9_9HEXA</name>
<proteinExistence type="inferred from homology"/>
<dbReference type="SMART" id="SM01127">
    <property type="entry name" value="DDHD"/>
    <property type="match status" value="1"/>
</dbReference>
<sequence>MADSGGQKPVRNSLLSAAATTSNFFEDEAMFVPVTLVEPEPVEPATSEIDLNSDESSSNRGSVEKEIDAPVLPVETEDEPPSPVEETAPPISLFSRASTGVDAFTRMLTGGSASKPAVTSAISDGKDVAVLRAAVMEDTKSVAEMEPSFSASPMLPSSPPTATPPMKQGITSSFDDNIASSSSLFSASTTALLDLSGSFPSASSTSTTYMHLPPPSVAAIGSTVQVPSPNSSAADNHAAAVPSAAPSIPLFPPQPSDPFNLTTGISSSIASNPANIPSASSTTGSGNAFRLGSQKKKYVPCREIASVPSLTQPPVSIPSPAMPQPLAPPFLPSVPSHNPSNSGNGLFPAPTPLPPVQFDPSLSMIGAAPSSSSSYFGTPVASMTNNSNGMSSSGPPMTTPPQMTNSPYFNNHPEAHQFLPQTLMPLTYHWYFRKDVDGKTTWKPFSIIDSVALEDAFTNDPERLVPTDGGRYDVDVQRRVKLSVYWDEVPIEVRRGSWFYKGPLDKRFVPYDEDFALNLEREYSESMRTGVWQKRLEFPDGESVILHNAGMVVHFCQAAAPDDWGNLPESQLRPRVVKRGCDEMEVEDGESAQVDHLVFVVHGIGPICDFKLRNIVEAVDDFRGLSFQLLNGHYKESIDKNLVGRVEFLPVSWHKALHGDRGIDEQLKRITLRSIPKFRDFTNNTLLDILFYTSPMFCQTIITSVSSELNRLHKLFLTRNPNFKGQVSLTGHSLGSLILFDLLAHQPGGDSCAKEAELTVDGQEPLVTAQDVQTQELTPGGASRTVSYTIGNAGTGQPYINYPPLDFSPSAFFALGSPIAMFVTIRGIEKLGNDFRLPNCQAFFNIFHPYDPVAYRIETLIDPDFEARPVLIPHHKGRKRIHLELKDTMARVGADIKQKLVDAVKTTWNTVYQYTGLNARSQEETLETEIQNAIAGEIEKRSEVDGGEDDNSNIHIGSLNGGRRIDHVLQEAPYETFNEYVFAMSTHVGYWESEDTMLLILTEIYESMGIQKDRQVNIAQNVGSPMPGPFALPPSANQGFSNVYNAIAPQAPPQYQHQYQPSAPPSTDFLSPSKMHYSASSPSLASATFTPSLVSPQSTSIPLIPQVNPGGETYFPPNLGAGGLQGTSSRPSLLGSQSSVNLISLQSSSSSLIPPINQGNDISTSFSPNPGTSTLQGALSHPAVISNQSIMSPMSSQSSLNSFIPPNNRGNDMGPATSPNPGAATVQGPGSYPAVIGNQPILSPVPPPSVPSPLIPPINSGTEVGSYFPPPPGASGVQSPGTRPAVIGNRPVVDPSMYPRGMDPTAPMITMTQVGPPPKAGFVRKQ</sequence>
<accession>A0ABP1PNA9</accession>
<dbReference type="InterPro" id="IPR058055">
    <property type="entry name" value="PA-PLA1"/>
</dbReference>
<evidence type="ECO:0000313" key="5">
    <source>
        <dbReference type="EMBL" id="CAL8071841.1"/>
    </source>
</evidence>
<dbReference type="InterPro" id="IPR057825">
    <property type="entry name" value="WWE_SEC23-DDH2"/>
</dbReference>
<evidence type="ECO:0008006" key="7">
    <source>
        <dbReference type="Google" id="ProtNLM"/>
    </source>
</evidence>
<dbReference type="PROSITE" id="PS50918">
    <property type="entry name" value="WWE"/>
    <property type="match status" value="1"/>
</dbReference>
<dbReference type="Pfam" id="PF02862">
    <property type="entry name" value="DDHD"/>
    <property type="match status" value="1"/>
</dbReference>
<dbReference type="InterPro" id="IPR004170">
    <property type="entry name" value="WWE_dom"/>
</dbReference>
<evidence type="ECO:0000256" key="2">
    <source>
        <dbReference type="SAM" id="MobiDB-lite"/>
    </source>
</evidence>
<evidence type="ECO:0000259" key="3">
    <source>
        <dbReference type="PROSITE" id="PS50918"/>
    </source>
</evidence>